<organism evidence="2 3">
    <name type="scientific">Gossypium gossypioides</name>
    <name type="common">Mexican cotton</name>
    <name type="synonym">Selera gossypioides</name>
    <dbReference type="NCBI Taxonomy" id="34282"/>
    <lineage>
        <taxon>Eukaryota</taxon>
        <taxon>Viridiplantae</taxon>
        <taxon>Streptophyta</taxon>
        <taxon>Embryophyta</taxon>
        <taxon>Tracheophyta</taxon>
        <taxon>Spermatophyta</taxon>
        <taxon>Magnoliopsida</taxon>
        <taxon>eudicotyledons</taxon>
        <taxon>Gunneridae</taxon>
        <taxon>Pentapetalae</taxon>
        <taxon>rosids</taxon>
        <taxon>malvids</taxon>
        <taxon>Malvales</taxon>
        <taxon>Malvaceae</taxon>
        <taxon>Malvoideae</taxon>
        <taxon>Gossypium</taxon>
    </lineage>
</organism>
<dbReference type="Proteomes" id="UP000593579">
    <property type="component" value="Unassembled WGS sequence"/>
</dbReference>
<dbReference type="InterPro" id="IPR025525">
    <property type="entry name" value="hAT-like_transposase_RNase-H"/>
</dbReference>
<evidence type="ECO:0000313" key="3">
    <source>
        <dbReference type="Proteomes" id="UP000593579"/>
    </source>
</evidence>
<dbReference type="InterPro" id="IPR012337">
    <property type="entry name" value="RNaseH-like_sf"/>
</dbReference>
<reference evidence="2 3" key="1">
    <citation type="journal article" date="2019" name="Genome Biol. Evol.">
        <title>Insights into the evolution of the New World diploid cottons (Gossypium, subgenus Houzingenia) based on genome sequencing.</title>
        <authorList>
            <person name="Grover C.E."/>
            <person name="Arick M.A. 2nd"/>
            <person name="Thrash A."/>
            <person name="Conover J.L."/>
            <person name="Sanders W.S."/>
            <person name="Peterson D.G."/>
            <person name="Frelichowski J.E."/>
            <person name="Scheffler J.A."/>
            <person name="Scheffler B.E."/>
            <person name="Wendel J.F."/>
        </authorList>
    </citation>
    <scope>NUCLEOTIDE SEQUENCE [LARGE SCALE GENOMIC DNA]</scope>
    <source>
        <strain evidence="2">5</strain>
        <tissue evidence="2">Leaf</tissue>
    </source>
</reference>
<evidence type="ECO:0000259" key="1">
    <source>
        <dbReference type="Pfam" id="PF14372"/>
    </source>
</evidence>
<dbReference type="PANTHER" id="PTHR23272:SF189">
    <property type="entry name" value="ZINC FINGER BED DOMAIN-CONTAINING PROTEIN RICESLEEPER 1-LIKE"/>
    <property type="match status" value="1"/>
</dbReference>
<dbReference type="OrthoDB" id="1704342at2759"/>
<feature type="domain" description="hAT-like transposase RNase-H fold" evidence="1">
    <location>
        <begin position="5"/>
        <end position="78"/>
    </location>
</feature>
<name>A0A7J9CER1_GOSGO</name>
<comment type="caution">
    <text evidence="2">The sequence shown here is derived from an EMBL/GenBank/DDBJ whole genome shotgun (WGS) entry which is preliminary data.</text>
</comment>
<dbReference type="AlphaFoldDB" id="A0A7J9CER1"/>
<evidence type="ECO:0000313" key="2">
    <source>
        <dbReference type="EMBL" id="MBA0746937.1"/>
    </source>
</evidence>
<dbReference type="Pfam" id="PF14372">
    <property type="entry name" value="hAT-like_RNase-H"/>
    <property type="match status" value="1"/>
</dbReference>
<gene>
    <name evidence="2" type="ORF">Gogos_009409</name>
</gene>
<protein>
    <recommendedName>
        <fullName evidence="1">hAT-like transposase RNase-H fold domain-containing protein</fullName>
    </recommendedName>
</protein>
<keyword evidence="3" id="KW-1185">Reference proteome</keyword>
<accession>A0A7J9CER1</accession>
<proteinExistence type="predicted"/>
<dbReference type="PANTHER" id="PTHR23272">
    <property type="entry name" value="BED FINGER-RELATED"/>
    <property type="match status" value="1"/>
</dbReference>
<dbReference type="GO" id="GO:0003677">
    <property type="term" value="F:DNA binding"/>
    <property type="evidence" value="ECO:0007669"/>
    <property type="project" value="InterPro"/>
</dbReference>
<dbReference type="EMBL" id="JABEZY010000009">
    <property type="protein sequence ID" value="MBA0746937.1"/>
    <property type="molecule type" value="Genomic_DNA"/>
</dbReference>
<sequence length="78" mass="9255">MLDTVKGSHFFLTPMVKQMQEKFNKYWIDYSLILSCATILDPHYKLNYVQHCFTTIYDTHASDFVQTILSNLKLLFDE</sequence>
<dbReference type="SUPFAM" id="SSF53098">
    <property type="entry name" value="Ribonuclease H-like"/>
    <property type="match status" value="1"/>
</dbReference>